<dbReference type="InterPro" id="IPR013096">
    <property type="entry name" value="Cupin_2"/>
</dbReference>
<dbReference type="PANTHER" id="PTHR46797">
    <property type="entry name" value="HTH-TYPE TRANSCRIPTIONAL REGULATOR"/>
    <property type="match status" value="1"/>
</dbReference>
<dbReference type="CDD" id="cd02209">
    <property type="entry name" value="cupin_XRE_C"/>
    <property type="match status" value="1"/>
</dbReference>
<dbReference type="PANTHER" id="PTHR46797:SF20">
    <property type="entry name" value="BLR4304 PROTEIN"/>
    <property type="match status" value="1"/>
</dbReference>
<dbReference type="InterPro" id="IPR011051">
    <property type="entry name" value="RmlC_Cupin_sf"/>
</dbReference>
<dbReference type="InterPro" id="IPR010982">
    <property type="entry name" value="Lambda_DNA-bd_dom_sf"/>
</dbReference>
<name>A0A225MAS3_9BURK</name>
<dbReference type="Gene3D" id="2.60.120.10">
    <property type="entry name" value="Jelly Rolls"/>
    <property type="match status" value="1"/>
</dbReference>
<dbReference type="GO" id="GO:0003700">
    <property type="term" value="F:DNA-binding transcription factor activity"/>
    <property type="evidence" value="ECO:0007669"/>
    <property type="project" value="TreeGrafter"/>
</dbReference>
<accession>A0A225MAS3</accession>
<dbReference type="OrthoDB" id="9805356at2"/>
<dbReference type="AlphaFoldDB" id="A0A225MAS3"/>
<dbReference type="EMBL" id="NJIH01000008">
    <property type="protein sequence ID" value="OWT58308.1"/>
    <property type="molecule type" value="Genomic_DNA"/>
</dbReference>
<dbReference type="GO" id="GO:0005829">
    <property type="term" value="C:cytosol"/>
    <property type="evidence" value="ECO:0007669"/>
    <property type="project" value="TreeGrafter"/>
</dbReference>
<dbReference type="SUPFAM" id="SSF47413">
    <property type="entry name" value="lambda repressor-like DNA-binding domains"/>
    <property type="match status" value="1"/>
</dbReference>
<evidence type="ECO:0000313" key="4">
    <source>
        <dbReference type="Proteomes" id="UP000214603"/>
    </source>
</evidence>
<sequence length="204" mass="22399">MPAKQAQPGELTDRIRMGQRLRALRKQRKITLKSLSAASGVALSTLSKMELGQVSISYEKFVAVSHALGVDIGHLFIGAGLEPRAPVPATPGTPFIHGDFAGAPSYDTGNYDYRLLAGNFPDRRMTPMFGRIAAQRREQFDDYIRHSGQEFITVLSGAVELHFETGEILALKSGQYAYFDSGIGHIYLSTDRHAAEIMVVMTEP</sequence>
<feature type="domain" description="HTH cro/C1-type" evidence="2">
    <location>
        <begin position="21"/>
        <end position="75"/>
    </location>
</feature>
<evidence type="ECO:0000259" key="2">
    <source>
        <dbReference type="PROSITE" id="PS50943"/>
    </source>
</evidence>
<keyword evidence="1" id="KW-0238">DNA-binding</keyword>
<evidence type="ECO:0000313" key="3">
    <source>
        <dbReference type="EMBL" id="OWT58308.1"/>
    </source>
</evidence>
<dbReference type="InterPro" id="IPR001387">
    <property type="entry name" value="Cro/C1-type_HTH"/>
</dbReference>
<organism evidence="3 4">
    <name type="scientific">Candidimonas nitroreducens</name>
    <dbReference type="NCBI Taxonomy" id="683354"/>
    <lineage>
        <taxon>Bacteria</taxon>
        <taxon>Pseudomonadati</taxon>
        <taxon>Pseudomonadota</taxon>
        <taxon>Betaproteobacteria</taxon>
        <taxon>Burkholderiales</taxon>
        <taxon>Alcaligenaceae</taxon>
        <taxon>Candidimonas</taxon>
    </lineage>
</organism>
<gene>
    <name evidence="3" type="ORF">CEY11_15070</name>
</gene>
<dbReference type="Gene3D" id="1.10.260.40">
    <property type="entry name" value="lambda repressor-like DNA-binding domains"/>
    <property type="match status" value="1"/>
</dbReference>
<dbReference type="PROSITE" id="PS50943">
    <property type="entry name" value="HTH_CROC1"/>
    <property type="match status" value="1"/>
</dbReference>
<dbReference type="Proteomes" id="UP000214603">
    <property type="component" value="Unassembled WGS sequence"/>
</dbReference>
<comment type="caution">
    <text evidence="3">The sequence shown here is derived from an EMBL/GenBank/DDBJ whole genome shotgun (WGS) entry which is preliminary data.</text>
</comment>
<reference evidence="4" key="1">
    <citation type="submission" date="2017-06" db="EMBL/GenBank/DDBJ databases">
        <title>Herbaspirillum phytohormonus sp. nov., isolated from the root nodule of Robinia pseudoacacia in lead-zinc mine.</title>
        <authorList>
            <person name="Fan M."/>
            <person name="Lin Y."/>
        </authorList>
    </citation>
    <scope>NUCLEOTIDE SEQUENCE [LARGE SCALE GENOMIC DNA]</scope>
    <source>
        <strain evidence="4">SC-089</strain>
    </source>
</reference>
<protein>
    <submittedName>
        <fullName evidence="3">Cro/Cl family transcriptional regulator</fullName>
    </submittedName>
</protein>
<dbReference type="InterPro" id="IPR014710">
    <property type="entry name" value="RmlC-like_jellyroll"/>
</dbReference>
<dbReference type="Pfam" id="PF07883">
    <property type="entry name" value="Cupin_2"/>
    <property type="match status" value="1"/>
</dbReference>
<dbReference type="GO" id="GO:0003677">
    <property type="term" value="F:DNA binding"/>
    <property type="evidence" value="ECO:0007669"/>
    <property type="project" value="UniProtKB-KW"/>
</dbReference>
<dbReference type="CDD" id="cd00093">
    <property type="entry name" value="HTH_XRE"/>
    <property type="match status" value="1"/>
</dbReference>
<proteinExistence type="predicted"/>
<dbReference type="InterPro" id="IPR050807">
    <property type="entry name" value="TransReg_Diox_bact_type"/>
</dbReference>
<dbReference type="RefSeq" id="WP_088604219.1">
    <property type="nucleotide sequence ID" value="NZ_NJIH01000008.1"/>
</dbReference>
<evidence type="ECO:0000256" key="1">
    <source>
        <dbReference type="ARBA" id="ARBA00023125"/>
    </source>
</evidence>
<dbReference type="Pfam" id="PF01381">
    <property type="entry name" value="HTH_3"/>
    <property type="match status" value="1"/>
</dbReference>
<dbReference type="SUPFAM" id="SSF51182">
    <property type="entry name" value="RmlC-like cupins"/>
    <property type="match status" value="1"/>
</dbReference>
<keyword evidence="4" id="KW-1185">Reference proteome</keyword>
<dbReference type="SMART" id="SM00530">
    <property type="entry name" value="HTH_XRE"/>
    <property type="match status" value="1"/>
</dbReference>